<sequence length="221" mass="25324">MLRFDPRIQVPSFLTGLLPGALWRGPSAGRQVFLTFDDGPVPEVTPWVLDLLKRENIPACFFCVGENVQRHPDLYQQILDEGHLTGNHSFNHIQGMKTTDADYFANIEKAARYIESPFFRPPHGFLRRSQFRQLRQKYQVVMWDVVSRDYMPNLLPEQVVRNVLNFVRPGSVIIFHDSLKAQKNLYAALPVVVQALKKKGYSFGSLADALKAKDLIQKNKN</sequence>
<evidence type="ECO:0000256" key="1">
    <source>
        <dbReference type="ARBA" id="ARBA00022723"/>
    </source>
</evidence>
<dbReference type="AlphaFoldDB" id="A0AA41Y5I8"/>
<evidence type="ECO:0000313" key="5">
    <source>
        <dbReference type="Proteomes" id="UP001163821"/>
    </source>
</evidence>
<dbReference type="PROSITE" id="PS51677">
    <property type="entry name" value="NODB"/>
    <property type="match status" value="1"/>
</dbReference>
<organism evidence="4 5">
    <name type="scientific">Gaoshiqia sediminis</name>
    <dbReference type="NCBI Taxonomy" id="2986998"/>
    <lineage>
        <taxon>Bacteria</taxon>
        <taxon>Pseudomonadati</taxon>
        <taxon>Bacteroidota</taxon>
        <taxon>Bacteroidia</taxon>
        <taxon>Marinilabiliales</taxon>
        <taxon>Prolixibacteraceae</taxon>
        <taxon>Gaoshiqia</taxon>
    </lineage>
</organism>
<dbReference type="PANTHER" id="PTHR10587:SF133">
    <property type="entry name" value="CHITIN DEACETYLASE 1-RELATED"/>
    <property type="match status" value="1"/>
</dbReference>
<name>A0AA41Y5I8_9BACT</name>
<reference evidence="4" key="1">
    <citation type="submission" date="2022-10" db="EMBL/GenBank/DDBJ databases">
        <title>Gaoshiqiia sediminis gen. nov., sp. nov., isolated from coastal sediment.</title>
        <authorList>
            <person name="Yu W.X."/>
            <person name="Mu D.S."/>
            <person name="Du J.Z."/>
            <person name="Liang Y.Q."/>
        </authorList>
    </citation>
    <scope>NUCLEOTIDE SEQUENCE</scope>
    <source>
        <strain evidence="4">A06</strain>
    </source>
</reference>
<dbReference type="Gene3D" id="3.20.20.370">
    <property type="entry name" value="Glycoside hydrolase/deacetylase"/>
    <property type="match status" value="1"/>
</dbReference>
<dbReference type="GO" id="GO:0016810">
    <property type="term" value="F:hydrolase activity, acting on carbon-nitrogen (but not peptide) bonds"/>
    <property type="evidence" value="ECO:0007669"/>
    <property type="project" value="InterPro"/>
</dbReference>
<feature type="domain" description="NodB homology" evidence="3">
    <location>
        <begin position="30"/>
        <end position="204"/>
    </location>
</feature>
<dbReference type="PANTHER" id="PTHR10587">
    <property type="entry name" value="GLYCOSYL TRANSFERASE-RELATED"/>
    <property type="match status" value="1"/>
</dbReference>
<dbReference type="GO" id="GO:0005975">
    <property type="term" value="P:carbohydrate metabolic process"/>
    <property type="evidence" value="ECO:0007669"/>
    <property type="project" value="InterPro"/>
</dbReference>
<proteinExistence type="predicted"/>
<keyword evidence="2" id="KW-0378">Hydrolase</keyword>
<accession>A0AA41Y5I8</accession>
<dbReference type="InterPro" id="IPR011330">
    <property type="entry name" value="Glyco_hydro/deAcase_b/a-brl"/>
</dbReference>
<evidence type="ECO:0000313" key="4">
    <source>
        <dbReference type="EMBL" id="MCW0483809.1"/>
    </source>
</evidence>
<dbReference type="Pfam" id="PF01522">
    <property type="entry name" value="Polysacc_deac_1"/>
    <property type="match status" value="1"/>
</dbReference>
<dbReference type="Proteomes" id="UP001163821">
    <property type="component" value="Unassembled WGS sequence"/>
</dbReference>
<evidence type="ECO:0000256" key="2">
    <source>
        <dbReference type="ARBA" id="ARBA00022801"/>
    </source>
</evidence>
<evidence type="ECO:0000259" key="3">
    <source>
        <dbReference type="PROSITE" id="PS51677"/>
    </source>
</evidence>
<dbReference type="InterPro" id="IPR002509">
    <property type="entry name" value="NODB_dom"/>
</dbReference>
<dbReference type="RefSeq" id="WP_282592403.1">
    <property type="nucleotide sequence ID" value="NZ_JAPAAF010000022.1"/>
</dbReference>
<keyword evidence="5" id="KW-1185">Reference proteome</keyword>
<keyword evidence="1" id="KW-0479">Metal-binding</keyword>
<dbReference type="GO" id="GO:0046872">
    <property type="term" value="F:metal ion binding"/>
    <property type="evidence" value="ECO:0007669"/>
    <property type="project" value="UniProtKB-KW"/>
</dbReference>
<gene>
    <name evidence="4" type="ORF">N2K84_13785</name>
</gene>
<comment type="caution">
    <text evidence="4">The sequence shown here is derived from an EMBL/GenBank/DDBJ whole genome shotgun (WGS) entry which is preliminary data.</text>
</comment>
<dbReference type="EMBL" id="JAPAAF010000022">
    <property type="protein sequence ID" value="MCW0483809.1"/>
    <property type="molecule type" value="Genomic_DNA"/>
</dbReference>
<dbReference type="CDD" id="cd10917">
    <property type="entry name" value="CE4_NodB_like_6s_7s"/>
    <property type="match status" value="1"/>
</dbReference>
<dbReference type="InterPro" id="IPR050248">
    <property type="entry name" value="Polysacc_deacetylase_ArnD"/>
</dbReference>
<protein>
    <submittedName>
        <fullName evidence="4">Polysaccharide deacetylase family protein</fullName>
    </submittedName>
</protein>
<dbReference type="SUPFAM" id="SSF88713">
    <property type="entry name" value="Glycoside hydrolase/deacetylase"/>
    <property type="match status" value="1"/>
</dbReference>
<dbReference type="GO" id="GO:0016020">
    <property type="term" value="C:membrane"/>
    <property type="evidence" value="ECO:0007669"/>
    <property type="project" value="TreeGrafter"/>
</dbReference>